<dbReference type="InterPro" id="IPR056303">
    <property type="entry name" value="AMIN-like"/>
</dbReference>
<feature type="region of interest" description="Disordered" evidence="1">
    <location>
        <begin position="39"/>
        <end position="122"/>
    </location>
</feature>
<feature type="compositionally biased region" description="Low complexity" evidence="1">
    <location>
        <begin position="44"/>
        <end position="59"/>
    </location>
</feature>
<reference evidence="3 4" key="1">
    <citation type="journal article" date="2015" name="Stand. Genomic Sci.">
        <title>Genomic Encyclopedia of Bacterial and Archaeal Type Strains, Phase III: the genomes of soil and plant-associated and newly described type strains.</title>
        <authorList>
            <person name="Whitman W.B."/>
            <person name="Woyke T."/>
            <person name="Klenk H.P."/>
            <person name="Zhou Y."/>
            <person name="Lilburn T.G."/>
            <person name="Beck B.J."/>
            <person name="De Vos P."/>
            <person name="Vandamme P."/>
            <person name="Eisen J.A."/>
            <person name="Garrity G."/>
            <person name="Hugenholtz P."/>
            <person name="Kyrpides N.C."/>
        </authorList>
    </citation>
    <scope>NUCLEOTIDE SEQUENCE [LARGE SCALE GENOMIC DNA]</scope>
    <source>
        <strain evidence="3 4">CECT 7306</strain>
    </source>
</reference>
<sequence>MVENSSPAPARRAGSRAARAAAAGLAAAALLLVAGCGDEVTAGPASSPSVVTPSDAPSPSASPSPAPSPSAPSPSPEPSTEPEPEPSATDGPADETPAPGGGGEVPQEATTEQQESSGTGGALSVVEVRTARHEGFDRVVVELAAGPDAPADAAPGWFSRYTDEAVQETSLEPLDVDGEVYLDLFVRGLGYPFDTGVEELVGSTPGSGTSFVEEVYVGGVFEGQAQVVVGLSEEVPYTVSRLSDPPRVVVDLYG</sequence>
<feature type="region of interest" description="Disordered" evidence="1">
    <location>
        <begin position="1"/>
        <end position="22"/>
    </location>
</feature>
<evidence type="ECO:0000259" key="2">
    <source>
        <dbReference type="Pfam" id="PF24837"/>
    </source>
</evidence>
<feature type="domain" description="AMIN-like" evidence="2">
    <location>
        <begin position="124"/>
        <end position="252"/>
    </location>
</feature>
<proteinExistence type="predicted"/>
<dbReference type="Proteomes" id="UP000276232">
    <property type="component" value="Unassembled WGS sequence"/>
</dbReference>
<gene>
    <name evidence="3" type="ORF">EDC03_0055</name>
</gene>
<evidence type="ECO:0000313" key="4">
    <source>
        <dbReference type="Proteomes" id="UP000276232"/>
    </source>
</evidence>
<dbReference type="InParanoid" id="A0A3N1HSF1"/>
<name>A0A3N1HSF1_9ACTN</name>
<evidence type="ECO:0000313" key="3">
    <source>
        <dbReference type="EMBL" id="ROP45453.1"/>
    </source>
</evidence>
<dbReference type="Gene3D" id="2.60.40.3500">
    <property type="match status" value="1"/>
</dbReference>
<organism evidence="3 4">
    <name type="scientific">Pseudokineococcus lusitanus</name>
    <dbReference type="NCBI Taxonomy" id="763993"/>
    <lineage>
        <taxon>Bacteria</taxon>
        <taxon>Bacillati</taxon>
        <taxon>Actinomycetota</taxon>
        <taxon>Actinomycetes</taxon>
        <taxon>Kineosporiales</taxon>
        <taxon>Kineosporiaceae</taxon>
        <taxon>Pseudokineococcus</taxon>
    </lineage>
</organism>
<dbReference type="AlphaFoldDB" id="A0A3N1HSF1"/>
<accession>A0A3N1HSF1</accession>
<comment type="caution">
    <text evidence="3">The sequence shown here is derived from an EMBL/GenBank/DDBJ whole genome shotgun (WGS) entry which is preliminary data.</text>
</comment>
<feature type="compositionally biased region" description="Pro residues" evidence="1">
    <location>
        <begin position="60"/>
        <end position="81"/>
    </location>
</feature>
<feature type="compositionally biased region" description="Polar residues" evidence="1">
    <location>
        <begin position="108"/>
        <end position="117"/>
    </location>
</feature>
<evidence type="ECO:0000256" key="1">
    <source>
        <dbReference type="SAM" id="MobiDB-lite"/>
    </source>
</evidence>
<protein>
    <recommendedName>
        <fullName evidence="2">AMIN-like domain-containing protein</fullName>
    </recommendedName>
</protein>
<dbReference type="Pfam" id="PF24837">
    <property type="entry name" value="AMIN-like"/>
    <property type="match status" value="1"/>
</dbReference>
<dbReference type="EMBL" id="RJKN01000001">
    <property type="protein sequence ID" value="ROP45453.1"/>
    <property type="molecule type" value="Genomic_DNA"/>
</dbReference>
<keyword evidence="4" id="KW-1185">Reference proteome</keyword>